<proteinExistence type="predicted"/>
<dbReference type="EMBL" id="BLLF01001824">
    <property type="protein sequence ID" value="GFH21415.1"/>
    <property type="molecule type" value="Genomic_DNA"/>
</dbReference>
<evidence type="ECO:0000313" key="3">
    <source>
        <dbReference type="Proteomes" id="UP000485058"/>
    </source>
</evidence>
<comment type="caution">
    <text evidence="2">The sequence shown here is derived from an EMBL/GenBank/DDBJ whole genome shotgun (WGS) entry which is preliminary data.</text>
</comment>
<reference evidence="2 3" key="1">
    <citation type="submission" date="2020-02" db="EMBL/GenBank/DDBJ databases">
        <title>Draft genome sequence of Haematococcus lacustris strain NIES-144.</title>
        <authorList>
            <person name="Morimoto D."/>
            <person name="Nakagawa S."/>
            <person name="Yoshida T."/>
            <person name="Sawayama S."/>
        </authorList>
    </citation>
    <scope>NUCLEOTIDE SEQUENCE [LARGE SCALE GENOMIC DNA]</scope>
    <source>
        <strain evidence="2 3">NIES-144</strain>
    </source>
</reference>
<protein>
    <submittedName>
        <fullName evidence="2">Uncharacterized protein</fullName>
    </submittedName>
</protein>
<sequence>MELERGGQVVLVPPTSPPMASPAGLDDFVQRSGNQFKLKGKPFYFTGMNAY</sequence>
<dbReference type="AlphaFoldDB" id="A0A699ZHI8"/>
<gene>
    <name evidence="2" type="ORF">HaLaN_18719</name>
</gene>
<dbReference type="Proteomes" id="UP000485058">
    <property type="component" value="Unassembled WGS sequence"/>
</dbReference>
<evidence type="ECO:0000256" key="1">
    <source>
        <dbReference type="SAM" id="MobiDB-lite"/>
    </source>
</evidence>
<evidence type="ECO:0000313" key="2">
    <source>
        <dbReference type="EMBL" id="GFH21415.1"/>
    </source>
</evidence>
<organism evidence="2 3">
    <name type="scientific">Haematococcus lacustris</name>
    <name type="common">Green alga</name>
    <name type="synonym">Haematococcus pluvialis</name>
    <dbReference type="NCBI Taxonomy" id="44745"/>
    <lineage>
        <taxon>Eukaryota</taxon>
        <taxon>Viridiplantae</taxon>
        <taxon>Chlorophyta</taxon>
        <taxon>core chlorophytes</taxon>
        <taxon>Chlorophyceae</taxon>
        <taxon>CS clade</taxon>
        <taxon>Chlamydomonadales</taxon>
        <taxon>Haematococcaceae</taxon>
        <taxon>Haematococcus</taxon>
    </lineage>
</organism>
<feature type="non-terminal residue" evidence="2">
    <location>
        <position position="1"/>
    </location>
</feature>
<accession>A0A699ZHI8</accession>
<keyword evidence="3" id="KW-1185">Reference proteome</keyword>
<name>A0A699ZHI8_HAELA</name>
<feature type="region of interest" description="Disordered" evidence="1">
    <location>
        <begin position="1"/>
        <end position="22"/>
    </location>
</feature>
<feature type="non-terminal residue" evidence="2">
    <location>
        <position position="51"/>
    </location>
</feature>
<dbReference type="Gene3D" id="3.20.20.80">
    <property type="entry name" value="Glycosidases"/>
    <property type="match status" value="1"/>
</dbReference>